<dbReference type="RefSeq" id="WP_259621592.1">
    <property type="nucleotide sequence ID" value="NZ_JANYMP010000002.1"/>
</dbReference>
<keyword evidence="3" id="KW-0804">Transcription</keyword>
<dbReference type="PANTHER" id="PTHR24567">
    <property type="entry name" value="CRP FAMILY TRANSCRIPTIONAL REGULATORY PROTEIN"/>
    <property type="match status" value="1"/>
</dbReference>
<proteinExistence type="predicted"/>
<dbReference type="Pfam" id="PF13545">
    <property type="entry name" value="HTH_Crp_2"/>
    <property type="match status" value="1"/>
</dbReference>
<evidence type="ECO:0000256" key="2">
    <source>
        <dbReference type="ARBA" id="ARBA00023125"/>
    </source>
</evidence>
<dbReference type="SUPFAM" id="SSF46785">
    <property type="entry name" value="Winged helix' DNA-binding domain"/>
    <property type="match status" value="1"/>
</dbReference>
<evidence type="ECO:0000259" key="4">
    <source>
        <dbReference type="PROSITE" id="PS50042"/>
    </source>
</evidence>
<dbReference type="PANTHER" id="PTHR24567:SF74">
    <property type="entry name" value="HTH-TYPE TRANSCRIPTIONAL REGULATOR ARCR"/>
    <property type="match status" value="1"/>
</dbReference>
<dbReference type="Gene3D" id="2.60.120.10">
    <property type="entry name" value="Jelly Rolls"/>
    <property type="match status" value="1"/>
</dbReference>
<evidence type="ECO:0000313" key="7">
    <source>
        <dbReference type="Proteomes" id="UP001141259"/>
    </source>
</evidence>
<organism evidence="6 7">
    <name type="scientific">Umezawaea endophytica</name>
    <dbReference type="NCBI Taxonomy" id="1654476"/>
    <lineage>
        <taxon>Bacteria</taxon>
        <taxon>Bacillati</taxon>
        <taxon>Actinomycetota</taxon>
        <taxon>Actinomycetes</taxon>
        <taxon>Pseudonocardiales</taxon>
        <taxon>Pseudonocardiaceae</taxon>
        <taxon>Umezawaea</taxon>
    </lineage>
</organism>
<dbReference type="Proteomes" id="UP001141259">
    <property type="component" value="Unassembled WGS sequence"/>
</dbReference>
<name>A0A9X2VGM2_9PSEU</name>
<evidence type="ECO:0000256" key="1">
    <source>
        <dbReference type="ARBA" id="ARBA00023015"/>
    </source>
</evidence>
<dbReference type="PROSITE" id="PS51063">
    <property type="entry name" value="HTH_CRP_2"/>
    <property type="match status" value="1"/>
</dbReference>
<dbReference type="Gene3D" id="1.10.10.10">
    <property type="entry name" value="Winged helix-like DNA-binding domain superfamily/Winged helix DNA-binding domain"/>
    <property type="match status" value="1"/>
</dbReference>
<dbReference type="InterPro" id="IPR036388">
    <property type="entry name" value="WH-like_DNA-bd_sf"/>
</dbReference>
<gene>
    <name evidence="6" type="ORF">NZH93_04340</name>
</gene>
<dbReference type="PROSITE" id="PS50042">
    <property type="entry name" value="CNMP_BINDING_3"/>
    <property type="match status" value="1"/>
</dbReference>
<evidence type="ECO:0000313" key="6">
    <source>
        <dbReference type="EMBL" id="MCS7476074.1"/>
    </source>
</evidence>
<dbReference type="SUPFAM" id="SSF51206">
    <property type="entry name" value="cAMP-binding domain-like"/>
    <property type="match status" value="1"/>
</dbReference>
<dbReference type="CDD" id="cd00038">
    <property type="entry name" value="CAP_ED"/>
    <property type="match status" value="1"/>
</dbReference>
<dbReference type="InterPro" id="IPR050397">
    <property type="entry name" value="Env_Response_Regulators"/>
</dbReference>
<evidence type="ECO:0000256" key="3">
    <source>
        <dbReference type="ARBA" id="ARBA00023163"/>
    </source>
</evidence>
<sequence length="242" mass="27145">MVSRTWEAAIVQPPQRRTPGWPKATLLGQLRPLTRDRLLALGTTVVYRDNDVILTHGEPGDNVVLLLSSAVKVVVHSEHGPTALLAIRIRGDLVGEQSVIDRKTRSASVIACGDVRAQSIGRSEFEAFLKRTPDADQQLRSMMSERLRWADQRRVDFLALKAYARVARVLVEVAKTCGWEDEETWDITIPLTQEELGSLASIARRTVEQQVRKLIEAGLVRTAYRRTSLLNMAELQRVADSR</sequence>
<dbReference type="Pfam" id="PF00027">
    <property type="entry name" value="cNMP_binding"/>
    <property type="match status" value="1"/>
</dbReference>
<dbReference type="InterPro" id="IPR018488">
    <property type="entry name" value="cNMP-bd_CS"/>
</dbReference>
<keyword evidence="1" id="KW-0805">Transcription regulation</keyword>
<keyword evidence="7" id="KW-1185">Reference proteome</keyword>
<dbReference type="GO" id="GO:0003677">
    <property type="term" value="F:DNA binding"/>
    <property type="evidence" value="ECO:0007669"/>
    <property type="project" value="UniProtKB-KW"/>
</dbReference>
<dbReference type="SMART" id="SM00100">
    <property type="entry name" value="cNMP"/>
    <property type="match status" value="1"/>
</dbReference>
<dbReference type="PROSITE" id="PS00889">
    <property type="entry name" value="CNMP_BINDING_2"/>
    <property type="match status" value="1"/>
</dbReference>
<accession>A0A9X2VGM2</accession>
<dbReference type="InterPro" id="IPR014710">
    <property type="entry name" value="RmlC-like_jellyroll"/>
</dbReference>
<dbReference type="InterPro" id="IPR012318">
    <property type="entry name" value="HTH_CRP"/>
</dbReference>
<dbReference type="InterPro" id="IPR018490">
    <property type="entry name" value="cNMP-bd_dom_sf"/>
</dbReference>
<keyword evidence="2" id="KW-0238">DNA-binding</keyword>
<dbReference type="GO" id="GO:0003700">
    <property type="term" value="F:DNA-binding transcription factor activity"/>
    <property type="evidence" value="ECO:0007669"/>
    <property type="project" value="TreeGrafter"/>
</dbReference>
<dbReference type="EMBL" id="JANYMP010000002">
    <property type="protein sequence ID" value="MCS7476074.1"/>
    <property type="molecule type" value="Genomic_DNA"/>
</dbReference>
<protein>
    <submittedName>
        <fullName evidence="6">Crp/Fnr family transcriptional regulator</fullName>
    </submittedName>
</protein>
<feature type="domain" description="Cyclic nucleotide-binding" evidence="4">
    <location>
        <begin position="26"/>
        <end position="146"/>
    </location>
</feature>
<dbReference type="InterPro" id="IPR036390">
    <property type="entry name" value="WH_DNA-bd_sf"/>
</dbReference>
<evidence type="ECO:0000259" key="5">
    <source>
        <dbReference type="PROSITE" id="PS51063"/>
    </source>
</evidence>
<dbReference type="GO" id="GO:0005829">
    <property type="term" value="C:cytosol"/>
    <property type="evidence" value="ECO:0007669"/>
    <property type="project" value="TreeGrafter"/>
</dbReference>
<feature type="domain" description="HTH crp-type" evidence="5">
    <location>
        <begin position="160"/>
        <end position="233"/>
    </location>
</feature>
<comment type="caution">
    <text evidence="6">The sequence shown here is derived from an EMBL/GenBank/DDBJ whole genome shotgun (WGS) entry which is preliminary data.</text>
</comment>
<reference evidence="6" key="1">
    <citation type="submission" date="2022-08" db="EMBL/GenBank/DDBJ databases">
        <authorList>
            <person name="Tistechok S."/>
            <person name="Samborskyy M."/>
            <person name="Roman I."/>
        </authorList>
    </citation>
    <scope>NUCLEOTIDE SEQUENCE</scope>
    <source>
        <strain evidence="6">DSM 103496</strain>
    </source>
</reference>
<dbReference type="AlphaFoldDB" id="A0A9X2VGM2"/>
<dbReference type="InterPro" id="IPR000595">
    <property type="entry name" value="cNMP-bd_dom"/>
</dbReference>